<dbReference type="InterPro" id="IPR024072">
    <property type="entry name" value="DHFR-like_dom_sf"/>
</dbReference>
<keyword evidence="3" id="KW-1185">Reference proteome</keyword>
<sequence length="194" mass="20966">MHDVIVIQFITLDGVVSDPDGRWGTGHGGWAFRHGAGPVDGDKFRLGARQDQGVQLYGRRTWEHFARLWPARTGDFAQRMNAVPKRVATKSGIDAGAWSNSAAIDGDPLAWVAAERARRDVVVIGSLSLVHALAAADLVDEYRLITFPTVVGAGDRLFAAGTAAEYRFTVAEPADAEALTALTVLRRDREEKAG</sequence>
<dbReference type="Pfam" id="PF01872">
    <property type="entry name" value="RibD_C"/>
    <property type="match status" value="1"/>
</dbReference>
<dbReference type="HOGENOM" id="CLU_043966_1_2_11"/>
<dbReference type="OrthoDB" id="7342392at2"/>
<dbReference type="STRING" id="298654.FraEuI1c_2173"/>
<dbReference type="Proteomes" id="UP000002484">
    <property type="component" value="Chromosome"/>
</dbReference>
<dbReference type="KEGG" id="fri:FraEuI1c_2173"/>
<dbReference type="SUPFAM" id="SSF53597">
    <property type="entry name" value="Dihydrofolate reductase-like"/>
    <property type="match status" value="1"/>
</dbReference>
<evidence type="ECO:0000313" key="3">
    <source>
        <dbReference type="Proteomes" id="UP000002484"/>
    </source>
</evidence>
<evidence type="ECO:0000259" key="1">
    <source>
        <dbReference type="Pfam" id="PF01872"/>
    </source>
</evidence>
<organism evidence="2 3">
    <name type="scientific">Pseudofrankia inefficax (strain DSM 45817 / CECT 9037 / DDB 130130 / EuI1c)</name>
    <name type="common">Frankia inefficax</name>
    <dbReference type="NCBI Taxonomy" id="298654"/>
    <lineage>
        <taxon>Bacteria</taxon>
        <taxon>Bacillati</taxon>
        <taxon>Actinomycetota</taxon>
        <taxon>Actinomycetes</taxon>
        <taxon>Frankiales</taxon>
        <taxon>Frankiaceae</taxon>
        <taxon>Pseudofrankia</taxon>
    </lineage>
</organism>
<evidence type="ECO:0000313" key="2">
    <source>
        <dbReference type="EMBL" id="ADP80212.1"/>
    </source>
</evidence>
<reference evidence="2 3" key="1">
    <citation type="submission" date="2010-10" db="EMBL/GenBank/DDBJ databases">
        <title>Complete sequence of Frankia sp. EuI1c.</title>
        <authorList>
            <consortium name="US DOE Joint Genome Institute"/>
            <person name="Lucas S."/>
            <person name="Copeland A."/>
            <person name="Lapidus A."/>
            <person name="Cheng J.-F."/>
            <person name="Bruce D."/>
            <person name="Goodwin L."/>
            <person name="Pitluck S."/>
            <person name="Chertkov O."/>
            <person name="Detter J.C."/>
            <person name="Han C."/>
            <person name="Tapia R."/>
            <person name="Land M."/>
            <person name="Hauser L."/>
            <person name="Jeffries C."/>
            <person name="Kyrpides N."/>
            <person name="Ivanova N."/>
            <person name="Mikhailova N."/>
            <person name="Beauchemin N."/>
            <person name="Sen A."/>
            <person name="Sur S.A."/>
            <person name="Gtari M."/>
            <person name="Wall L."/>
            <person name="Tisa L."/>
            <person name="Woyke T."/>
        </authorList>
    </citation>
    <scope>NUCLEOTIDE SEQUENCE [LARGE SCALE GENOMIC DNA]</scope>
    <source>
        <strain evidence="3">DSM 45817 / CECT 9037 / EuI1c</strain>
    </source>
</reference>
<dbReference type="eggNOG" id="COG0262">
    <property type="taxonomic scope" value="Bacteria"/>
</dbReference>
<dbReference type="AlphaFoldDB" id="E3IXQ3"/>
<gene>
    <name evidence="2" type="ordered locus">FraEuI1c_2173</name>
</gene>
<proteinExistence type="predicted"/>
<name>E3IXQ3_PSEI1</name>
<dbReference type="GO" id="GO:0009231">
    <property type="term" value="P:riboflavin biosynthetic process"/>
    <property type="evidence" value="ECO:0007669"/>
    <property type="project" value="InterPro"/>
</dbReference>
<dbReference type="RefSeq" id="WP_013423331.1">
    <property type="nucleotide sequence ID" value="NC_014666.1"/>
</dbReference>
<dbReference type="InParanoid" id="E3IXQ3"/>
<dbReference type="InterPro" id="IPR002734">
    <property type="entry name" value="RibDG_C"/>
</dbReference>
<feature type="domain" description="Bacterial bifunctional deaminase-reductase C-terminal" evidence="1">
    <location>
        <begin position="4"/>
        <end position="163"/>
    </location>
</feature>
<dbReference type="Gene3D" id="3.40.430.10">
    <property type="entry name" value="Dihydrofolate Reductase, subunit A"/>
    <property type="match status" value="1"/>
</dbReference>
<accession>E3IXQ3</accession>
<dbReference type="GO" id="GO:0008703">
    <property type="term" value="F:5-amino-6-(5-phosphoribosylamino)uracil reductase activity"/>
    <property type="evidence" value="ECO:0007669"/>
    <property type="project" value="InterPro"/>
</dbReference>
<protein>
    <submittedName>
        <fullName evidence="2">Bifunctional deaminase-reductase domain protein</fullName>
    </submittedName>
</protein>
<dbReference type="EMBL" id="CP002299">
    <property type="protein sequence ID" value="ADP80212.1"/>
    <property type="molecule type" value="Genomic_DNA"/>
</dbReference>